<sequence>MPDISFIIPVYNVSSYIKDFFKPFKLCTISCEVIFVNDGSTDSSADILQQLENEDSRVTVIHKQNGGVSSARNLGIKLATGRFISCLDPDDLVSPSLFKCIDFSLREFQDVDTIVYRYEKFNDGEKPKVFSNDVGHSAYNYIHKNKLSTLHNYPWQRIVKREFYLDNFFPEGIIYEDSVTIPILNAKARVVLEIDVVLYYYRVRKDSLTNFNIQKNMELVTALSLLEDKVAMQPDYRQNLYSCVAHLSRSALVILTKMSKSNSSVAIFKNNHRIIFSKFSRYPLSVILSSNASPIDRFCFVLLKMHLVGFLCFKLIYKIISK</sequence>
<organism evidence="4 6">
    <name type="scientific">Enterobacter wuhouensis</name>
    <dbReference type="NCBI Taxonomy" id="2529381"/>
    <lineage>
        <taxon>Bacteria</taxon>
        <taxon>Pseudomonadati</taxon>
        <taxon>Pseudomonadota</taxon>
        <taxon>Gammaproteobacteria</taxon>
        <taxon>Enterobacterales</taxon>
        <taxon>Enterobacteriaceae</taxon>
        <taxon>Enterobacter</taxon>
    </lineage>
</organism>
<evidence type="ECO:0000313" key="7">
    <source>
        <dbReference type="Proteomes" id="UP001330482"/>
    </source>
</evidence>
<dbReference type="GO" id="GO:0016758">
    <property type="term" value="F:hexosyltransferase activity"/>
    <property type="evidence" value="ECO:0007669"/>
    <property type="project" value="UniProtKB-ARBA"/>
</dbReference>
<keyword evidence="7" id="KW-1185">Reference proteome</keyword>
<dbReference type="Proteomes" id="UP001330482">
    <property type="component" value="Chromosome"/>
</dbReference>
<dbReference type="EMBL" id="SJOO01000008">
    <property type="protein sequence ID" value="TCB90921.1"/>
    <property type="molecule type" value="Genomic_DNA"/>
</dbReference>
<dbReference type="InterPro" id="IPR029044">
    <property type="entry name" value="Nucleotide-diphossugar_trans"/>
</dbReference>
<gene>
    <name evidence="4" type="ORF">E0L20_17530</name>
    <name evidence="5" type="ORF">VPX56_14540</name>
</gene>
<dbReference type="RefSeq" id="WP_131635067.1">
    <property type="nucleotide sequence ID" value="NZ_CP142124.1"/>
</dbReference>
<dbReference type="AlphaFoldDB" id="A0A4R0G7N5"/>
<reference evidence="4 6" key="1">
    <citation type="submission" date="2019-02" db="EMBL/GenBank/DDBJ databases">
        <title>The draft genome of Enterobacter spp. strains.</title>
        <authorList>
            <person name="Wang C."/>
            <person name="Feng Y."/>
            <person name="Zong Z."/>
        </authorList>
    </citation>
    <scope>NUCLEOTIDE SEQUENCE [LARGE SCALE GENOMIC DNA]</scope>
    <source>
        <strain evidence="4 6">WCHEW120002</strain>
    </source>
</reference>
<accession>A0A4R0G7N5</accession>
<dbReference type="Proteomes" id="UP000291424">
    <property type="component" value="Unassembled WGS sequence"/>
</dbReference>
<name>A0A4R0G7N5_9ENTR</name>
<feature type="domain" description="Glycosyltransferase 2-like" evidence="3">
    <location>
        <begin position="5"/>
        <end position="129"/>
    </location>
</feature>
<dbReference type="Pfam" id="PF00535">
    <property type="entry name" value="Glycos_transf_2"/>
    <property type="match status" value="1"/>
</dbReference>
<dbReference type="Gene3D" id="3.90.550.10">
    <property type="entry name" value="Spore Coat Polysaccharide Biosynthesis Protein SpsA, Chain A"/>
    <property type="match status" value="1"/>
</dbReference>
<evidence type="ECO:0000313" key="6">
    <source>
        <dbReference type="Proteomes" id="UP000291424"/>
    </source>
</evidence>
<dbReference type="SUPFAM" id="SSF53448">
    <property type="entry name" value="Nucleotide-diphospho-sugar transferases"/>
    <property type="match status" value="1"/>
</dbReference>
<keyword evidence="2 4" id="KW-0808">Transferase</keyword>
<proteinExistence type="predicted"/>
<dbReference type="InterPro" id="IPR001173">
    <property type="entry name" value="Glyco_trans_2-like"/>
</dbReference>
<evidence type="ECO:0000256" key="1">
    <source>
        <dbReference type="ARBA" id="ARBA00022676"/>
    </source>
</evidence>
<protein>
    <submittedName>
        <fullName evidence="4">Glycosyltransferase</fullName>
        <ecNumber evidence="5">2.4.-.-</ecNumber>
    </submittedName>
</protein>
<dbReference type="CDD" id="cd00761">
    <property type="entry name" value="Glyco_tranf_GTA_type"/>
    <property type="match status" value="1"/>
</dbReference>
<reference evidence="5 7" key="2">
    <citation type="submission" date="2024-01" db="EMBL/GenBank/DDBJ databases">
        <title>AV1 has a protective and therapeutic effect against plant viruses.</title>
        <authorList>
            <person name="Wang F."/>
        </authorList>
    </citation>
    <scope>NUCLEOTIDE SEQUENCE [LARGE SCALE GENOMIC DNA]</scope>
    <source>
        <strain evidence="5 7">AV1</strain>
    </source>
</reference>
<dbReference type="OrthoDB" id="6813549at2"/>
<evidence type="ECO:0000256" key="2">
    <source>
        <dbReference type="ARBA" id="ARBA00022679"/>
    </source>
</evidence>
<keyword evidence="1 5" id="KW-0328">Glycosyltransferase</keyword>
<dbReference type="EMBL" id="CP142124">
    <property type="protein sequence ID" value="WRW30019.1"/>
    <property type="molecule type" value="Genomic_DNA"/>
</dbReference>
<evidence type="ECO:0000259" key="3">
    <source>
        <dbReference type="Pfam" id="PF00535"/>
    </source>
</evidence>
<evidence type="ECO:0000313" key="5">
    <source>
        <dbReference type="EMBL" id="WRW30019.1"/>
    </source>
</evidence>
<evidence type="ECO:0000313" key="4">
    <source>
        <dbReference type="EMBL" id="TCB90921.1"/>
    </source>
</evidence>
<dbReference type="EC" id="2.4.-.-" evidence="5"/>
<dbReference type="PANTHER" id="PTHR22916:SF51">
    <property type="entry name" value="GLYCOSYLTRANSFERASE EPSH-RELATED"/>
    <property type="match status" value="1"/>
</dbReference>
<dbReference type="PANTHER" id="PTHR22916">
    <property type="entry name" value="GLYCOSYLTRANSFERASE"/>
    <property type="match status" value="1"/>
</dbReference>